<gene>
    <name evidence="3" type="ORF">B1P95_12510</name>
    <name evidence="4" type="ORF">CQR37_11205</name>
    <name evidence="6" type="ORF">CYQ77_09265</name>
    <name evidence="5" type="ORF">DKP91_09465</name>
    <name evidence="2" type="ORF">GBM73_00595</name>
    <name evidence="1" type="ORF">GBM73_17765</name>
</gene>
<dbReference type="EMBL" id="PCGC01000029">
    <property type="protein sequence ID" value="PHL20941.1"/>
    <property type="molecule type" value="Genomic_DNA"/>
</dbReference>
<evidence type="ECO:0000313" key="5">
    <source>
        <dbReference type="EMBL" id="PZM55444.1"/>
    </source>
</evidence>
<dbReference type="GO" id="GO:0008233">
    <property type="term" value="F:peptidase activity"/>
    <property type="evidence" value="ECO:0007669"/>
    <property type="project" value="UniProtKB-KW"/>
</dbReference>
<evidence type="ECO:0000313" key="11">
    <source>
        <dbReference type="Proteomes" id="UP000469871"/>
    </source>
</evidence>
<protein>
    <submittedName>
        <fullName evidence="2">CAAX protease</fullName>
    </submittedName>
</protein>
<reference evidence="4 8" key="2">
    <citation type="submission" date="2017-10" db="EMBL/GenBank/DDBJ databases">
        <title>Draft genomes of the Enterococcus faecium isolated from human feces before and after Helicobacter pylori eradication therapy.</title>
        <authorList>
            <person name="Prianichniikov N.A."/>
            <person name="Glushchenko O.E."/>
            <person name="Malakhova M.V."/>
        </authorList>
    </citation>
    <scope>NUCLEOTIDE SEQUENCE [LARGE SCALE GENOMIC DNA]</scope>
    <source>
        <strain evidence="4 8">Hp_5-7</strain>
    </source>
</reference>
<reference evidence="5 9" key="4">
    <citation type="submission" date="2018-05" db="EMBL/GenBank/DDBJ databases">
        <title>Vancomycin-resistant Enterococcus faecium strain from Chelyabinsk, Russia.</title>
        <authorList>
            <person name="Gostev V."/>
            <person name="Goncharov A."/>
            <person name="Kolodzhieva V."/>
            <person name="Suvorov A."/>
            <person name="Sidorenko S."/>
            <person name="Zueva L."/>
        </authorList>
    </citation>
    <scope>NUCLEOTIDE SEQUENCE [LARGE SCALE GENOMIC DNA]</scope>
    <source>
        <strain evidence="5 9">20</strain>
    </source>
</reference>
<reference evidence="2 11" key="5">
    <citation type="submission" date="2019-10" db="EMBL/GenBank/DDBJ databases">
        <title>Evolutionary dynamics of vancomycin-resistant Enterococcus faecium during gastrointestinal tract colonization and bloodstream infection in immunocompromised pediatric patients.</title>
        <authorList>
            <person name="Chilambi G.S."/>
            <person name="Nordstrom H.R."/>
            <person name="Evans D.R."/>
            <person name="Ferrolino J."/>
            <person name="Hayden R.T."/>
            <person name="Maron G.M."/>
            <person name="Vo A.N."/>
            <person name="Gilmore M.S."/>
            <person name="Wolf J."/>
            <person name="Rosch J.W."/>
            <person name="Van Tyne D."/>
        </authorList>
    </citation>
    <scope>NUCLEOTIDE SEQUENCE [LARGE SCALE GENOMIC DNA]</scope>
    <source>
        <strain evidence="2 11">VRECG27</strain>
    </source>
</reference>
<dbReference type="AlphaFoldDB" id="A0A1B5FRY3"/>
<dbReference type="Proteomes" id="UP000469871">
    <property type="component" value="Unassembled WGS sequence"/>
</dbReference>
<dbReference type="Proteomes" id="UP000249070">
    <property type="component" value="Unassembled WGS sequence"/>
</dbReference>
<evidence type="ECO:0000313" key="7">
    <source>
        <dbReference type="Proteomes" id="UP000191171"/>
    </source>
</evidence>
<dbReference type="GO" id="GO:0006508">
    <property type="term" value="P:proteolysis"/>
    <property type="evidence" value="ECO:0007669"/>
    <property type="project" value="UniProtKB-KW"/>
</dbReference>
<evidence type="ECO:0000313" key="2">
    <source>
        <dbReference type="EMBL" id="KAB7575897.1"/>
    </source>
</evidence>
<dbReference type="EMBL" id="MVGJ01000082">
    <property type="protein sequence ID" value="OOL80169.1"/>
    <property type="molecule type" value="Genomic_DNA"/>
</dbReference>
<evidence type="ECO:0000313" key="10">
    <source>
        <dbReference type="Proteomes" id="UP000289562"/>
    </source>
</evidence>
<evidence type="ECO:0000313" key="1">
    <source>
        <dbReference type="EMBL" id="KAB7572117.1"/>
    </source>
</evidence>
<dbReference type="EMBL" id="WEFP01000017">
    <property type="protein sequence ID" value="KAB7572117.1"/>
    <property type="molecule type" value="Genomic_DNA"/>
</dbReference>
<keyword evidence="2" id="KW-0645">Protease</keyword>
<reference evidence="6 10" key="3">
    <citation type="submission" date="2017-12" db="EMBL/GenBank/DDBJ databases">
        <title>A pool of 800 enterococci isolated from chicken carcass rinse samples from New Zealand.</title>
        <authorList>
            <person name="Zhang J."/>
            <person name="Rogers L."/>
            <person name="Midwinter A."/>
            <person name="French N."/>
        </authorList>
    </citation>
    <scope>NUCLEOTIDE SEQUENCE [LARGE SCALE GENOMIC DNA]</scope>
    <source>
        <strain evidence="6 10">EN697</strain>
    </source>
</reference>
<evidence type="ECO:0000313" key="4">
    <source>
        <dbReference type="EMBL" id="PHL20941.1"/>
    </source>
</evidence>
<keyword evidence="2" id="KW-0378">Hydrolase</keyword>
<dbReference type="EMBL" id="WEFP01000001">
    <property type="protein sequence ID" value="KAB7575897.1"/>
    <property type="molecule type" value="Genomic_DNA"/>
</dbReference>
<dbReference type="RefSeq" id="WP_002288972.1">
    <property type="nucleotide sequence ID" value="NZ_CP038163.1"/>
</dbReference>
<organism evidence="2 11">
    <name type="scientific">Enterococcus faecium</name>
    <name type="common">Streptococcus faecium</name>
    <dbReference type="NCBI Taxonomy" id="1352"/>
    <lineage>
        <taxon>Bacteria</taxon>
        <taxon>Bacillati</taxon>
        <taxon>Bacillota</taxon>
        <taxon>Bacilli</taxon>
        <taxon>Lactobacillales</taxon>
        <taxon>Enterococcaceae</taxon>
        <taxon>Enterococcus</taxon>
    </lineage>
</organism>
<sequence>MYAPGTILLTIAYLTANRSLAFIIAIHILNNVLGFVL</sequence>
<dbReference type="Proteomes" id="UP000224303">
    <property type="component" value="Unassembled WGS sequence"/>
</dbReference>
<accession>A0A1B5FRY3</accession>
<proteinExistence type="predicted"/>
<evidence type="ECO:0000313" key="9">
    <source>
        <dbReference type="Proteomes" id="UP000249070"/>
    </source>
</evidence>
<dbReference type="Proteomes" id="UP000191171">
    <property type="component" value="Unassembled WGS sequence"/>
</dbReference>
<evidence type="ECO:0000313" key="6">
    <source>
        <dbReference type="EMBL" id="RXU86678.1"/>
    </source>
</evidence>
<evidence type="ECO:0000313" key="8">
    <source>
        <dbReference type="Proteomes" id="UP000224303"/>
    </source>
</evidence>
<dbReference type="EMBL" id="PJVH01000028">
    <property type="protein sequence ID" value="RXU86678.1"/>
    <property type="molecule type" value="Genomic_DNA"/>
</dbReference>
<reference evidence="3 7" key="1">
    <citation type="submission" date="2017-02" db="EMBL/GenBank/DDBJ databases">
        <title>Clonality and virulence of isolates of VRE in Hematopoietic Stem Cell Transplanted (HSCT) patients.</title>
        <authorList>
            <person name="Marchi A.P."/>
            <person name="Martins R.C."/>
            <person name="Marie S.K."/>
            <person name="Levin A.S."/>
            <person name="Costa S.F."/>
        </authorList>
    </citation>
    <scope>NUCLEOTIDE SEQUENCE [LARGE SCALE GENOMIC DNA]</scope>
    <source>
        <strain evidence="3 7">LIM1759</strain>
    </source>
</reference>
<dbReference type="EMBL" id="QHGU01000043">
    <property type="protein sequence ID" value="PZM55444.1"/>
    <property type="molecule type" value="Genomic_DNA"/>
</dbReference>
<dbReference type="Proteomes" id="UP000289562">
    <property type="component" value="Unassembled WGS sequence"/>
</dbReference>
<name>A0A1B5FRY3_ENTFC</name>
<comment type="caution">
    <text evidence="2">The sequence shown here is derived from an EMBL/GenBank/DDBJ whole genome shotgun (WGS) entry which is preliminary data.</text>
</comment>
<evidence type="ECO:0000313" key="3">
    <source>
        <dbReference type="EMBL" id="OOL80169.1"/>
    </source>
</evidence>